<dbReference type="Proteomes" id="UP001219518">
    <property type="component" value="Unassembled WGS sequence"/>
</dbReference>
<feature type="non-terminal residue" evidence="1">
    <location>
        <position position="1"/>
    </location>
</feature>
<protein>
    <submittedName>
        <fullName evidence="1">Uncharacterized protein</fullName>
    </submittedName>
</protein>
<accession>A0AAE1H4A6</accession>
<reference evidence="1" key="1">
    <citation type="submission" date="2021-07" db="EMBL/GenBank/DDBJ databases">
        <authorList>
            <person name="Catto M.A."/>
            <person name="Jacobson A."/>
            <person name="Kennedy G."/>
            <person name="Labadie P."/>
            <person name="Hunt B.G."/>
            <person name="Srinivasan R."/>
        </authorList>
    </citation>
    <scope>NUCLEOTIDE SEQUENCE</scope>
    <source>
        <strain evidence="1">PL_HMW_Pooled</strain>
        <tissue evidence="1">Head</tissue>
    </source>
</reference>
<dbReference type="AlphaFoldDB" id="A0AAE1H4A6"/>
<reference evidence="1" key="2">
    <citation type="journal article" date="2023" name="BMC Genomics">
        <title>Pest status, molecular evolution, and epigenetic factors derived from the genome assembly of Frankliniella fusca, a thysanopteran phytovirus vector.</title>
        <authorList>
            <person name="Catto M.A."/>
            <person name="Labadie P.E."/>
            <person name="Jacobson A.L."/>
            <person name="Kennedy G.G."/>
            <person name="Srinivasan R."/>
            <person name="Hunt B.G."/>
        </authorList>
    </citation>
    <scope>NUCLEOTIDE SEQUENCE</scope>
    <source>
        <strain evidence="1">PL_HMW_Pooled</strain>
    </source>
</reference>
<name>A0AAE1H4A6_9NEOP</name>
<sequence>HGPLPKFRFFYTILKRLGKEGELDLLKFTAEIPAQSWRPILRNIDLKSVSMVILDLSRENSVERGAEPSRHCFGYSTLRRGAQRRRTVAGDLLIQLMHNC</sequence>
<dbReference type="EMBL" id="JAHWGI010000370">
    <property type="protein sequence ID" value="KAK3914289.1"/>
    <property type="molecule type" value="Genomic_DNA"/>
</dbReference>
<evidence type="ECO:0000313" key="2">
    <source>
        <dbReference type="Proteomes" id="UP001219518"/>
    </source>
</evidence>
<evidence type="ECO:0000313" key="1">
    <source>
        <dbReference type="EMBL" id="KAK3914289.1"/>
    </source>
</evidence>
<proteinExistence type="predicted"/>
<keyword evidence="2" id="KW-1185">Reference proteome</keyword>
<comment type="caution">
    <text evidence="1">The sequence shown here is derived from an EMBL/GenBank/DDBJ whole genome shotgun (WGS) entry which is preliminary data.</text>
</comment>
<organism evidence="1 2">
    <name type="scientific">Frankliniella fusca</name>
    <dbReference type="NCBI Taxonomy" id="407009"/>
    <lineage>
        <taxon>Eukaryota</taxon>
        <taxon>Metazoa</taxon>
        <taxon>Ecdysozoa</taxon>
        <taxon>Arthropoda</taxon>
        <taxon>Hexapoda</taxon>
        <taxon>Insecta</taxon>
        <taxon>Pterygota</taxon>
        <taxon>Neoptera</taxon>
        <taxon>Paraneoptera</taxon>
        <taxon>Thysanoptera</taxon>
        <taxon>Terebrantia</taxon>
        <taxon>Thripoidea</taxon>
        <taxon>Thripidae</taxon>
        <taxon>Frankliniella</taxon>
    </lineage>
</organism>
<gene>
    <name evidence="1" type="ORF">KUF71_023702</name>
</gene>